<protein>
    <recommendedName>
        <fullName evidence="2">Nascent polypeptide-associated complex subunit beta</fullName>
    </recommendedName>
</protein>
<organism evidence="5 6">
    <name type="scientific">Cystoisospora suis</name>
    <dbReference type="NCBI Taxonomy" id="483139"/>
    <lineage>
        <taxon>Eukaryota</taxon>
        <taxon>Sar</taxon>
        <taxon>Alveolata</taxon>
        <taxon>Apicomplexa</taxon>
        <taxon>Conoidasida</taxon>
        <taxon>Coccidia</taxon>
        <taxon>Eucoccidiorida</taxon>
        <taxon>Eimeriorina</taxon>
        <taxon>Sarcocystidae</taxon>
        <taxon>Cystoisospora</taxon>
    </lineage>
</organism>
<evidence type="ECO:0000259" key="4">
    <source>
        <dbReference type="PROSITE" id="PS51151"/>
    </source>
</evidence>
<feature type="region of interest" description="Disordered" evidence="3">
    <location>
        <begin position="144"/>
        <end position="183"/>
    </location>
</feature>
<dbReference type="InterPro" id="IPR002715">
    <property type="entry name" value="Nas_poly-pep-assoc_cplx_dom"/>
</dbReference>
<dbReference type="PANTHER" id="PTHR10351">
    <property type="entry name" value="TRANSCRIPTION FACTOR BTF3 FAMILY MEMBER"/>
    <property type="match status" value="1"/>
</dbReference>
<dbReference type="RefSeq" id="XP_067917820.1">
    <property type="nucleotide sequence ID" value="XM_068070206.1"/>
</dbReference>
<dbReference type="Pfam" id="PF01849">
    <property type="entry name" value="NAC"/>
    <property type="match status" value="1"/>
</dbReference>
<dbReference type="InterPro" id="IPR038187">
    <property type="entry name" value="NAC_A/B_dom_sf"/>
</dbReference>
<dbReference type="OrthoDB" id="8033832at2759"/>
<gene>
    <name evidence="5" type="ORF">CSUI_010101</name>
</gene>
<dbReference type="SMART" id="SM01407">
    <property type="entry name" value="NAC"/>
    <property type="match status" value="1"/>
</dbReference>
<keyword evidence="6" id="KW-1185">Reference proteome</keyword>
<dbReference type="InterPro" id="IPR039370">
    <property type="entry name" value="BTF3"/>
</dbReference>
<dbReference type="PROSITE" id="PS51151">
    <property type="entry name" value="NAC_AB"/>
    <property type="match status" value="1"/>
</dbReference>
<feature type="compositionally biased region" description="Acidic residues" evidence="3">
    <location>
        <begin position="169"/>
        <end position="183"/>
    </location>
</feature>
<sequence length="183" mass="19832">MEDELTPEILAARAKLRERFGQASQQLGGKGTARRKTKKVHKSVVVDDKKLQLTLKRLGVSTIYGIEEVLMMQDNGKVLQFLTPKVQAAPAANTYVVSGHCEERPNVFSGLPGMFSQRGGGGMNFDTSLITPDMLRQLQQHMSALKTGSGPAEAVTADSGAADKKGDDDVPELVENFEDVSKE</sequence>
<evidence type="ECO:0000256" key="3">
    <source>
        <dbReference type="SAM" id="MobiDB-lite"/>
    </source>
</evidence>
<name>A0A2C6KHF4_9APIC</name>
<dbReference type="VEuPathDB" id="ToxoDB:CSUI_010101"/>
<dbReference type="CDD" id="cd22055">
    <property type="entry name" value="NAC_BTF3"/>
    <property type="match status" value="1"/>
</dbReference>
<evidence type="ECO:0000313" key="6">
    <source>
        <dbReference type="Proteomes" id="UP000221165"/>
    </source>
</evidence>
<dbReference type="EMBL" id="MIGC01006653">
    <property type="protein sequence ID" value="PHJ16088.1"/>
    <property type="molecule type" value="Genomic_DNA"/>
</dbReference>
<dbReference type="Gene3D" id="2.20.70.30">
    <property type="entry name" value="Nascent polypeptide-associated complex domain"/>
    <property type="match status" value="1"/>
</dbReference>
<dbReference type="Proteomes" id="UP000221165">
    <property type="component" value="Unassembled WGS sequence"/>
</dbReference>
<comment type="similarity">
    <text evidence="1 2">Belongs to the NAC-beta family.</text>
</comment>
<feature type="domain" description="NAC-A/B" evidence="4">
    <location>
        <begin position="45"/>
        <end position="110"/>
    </location>
</feature>
<keyword evidence="2" id="KW-0805">Transcription regulation</keyword>
<reference evidence="5 6" key="1">
    <citation type="journal article" date="2017" name="Int. J. Parasitol.">
        <title>The genome of the protozoan parasite Cystoisospora suis and a reverse vaccinology approach to identify vaccine candidates.</title>
        <authorList>
            <person name="Palmieri N."/>
            <person name="Shrestha A."/>
            <person name="Ruttkowski B."/>
            <person name="Beck T."/>
            <person name="Vogl C."/>
            <person name="Tomley F."/>
            <person name="Blake D.P."/>
            <person name="Joachim A."/>
        </authorList>
    </citation>
    <scope>NUCLEOTIDE SEQUENCE [LARGE SCALE GENOMIC DNA]</scope>
    <source>
        <strain evidence="5 6">Wien I</strain>
    </source>
</reference>
<accession>A0A2C6KHF4</accession>
<evidence type="ECO:0000256" key="2">
    <source>
        <dbReference type="RuleBase" id="RU361272"/>
    </source>
</evidence>
<comment type="subunit">
    <text evidence="2">Part of the nascent polypeptide-associated complex (NAC).</text>
</comment>
<evidence type="ECO:0000313" key="5">
    <source>
        <dbReference type="EMBL" id="PHJ16088.1"/>
    </source>
</evidence>
<comment type="caution">
    <text evidence="5">The sequence shown here is derived from an EMBL/GenBank/DDBJ whole genome shotgun (WGS) entry which is preliminary data.</text>
</comment>
<evidence type="ECO:0000256" key="1">
    <source>
        <dbReference type="ARBA" id="ARBA00005296"/>
    </source>
</evidence>
<keyword evidence="2" id="KW-0804">Transcription</keyword>
<dbReference type="GeneID" id="94433417"/>
<dbReference type="AlphaFoldDB" id="A0A2C6KHF4"/>
<proteinExistence type="inferred from homology"/>